<dbReference type="Pfam" id="PF12729">
    <property type="entry name" value="4HB_MCP_1"/>
    <property type="match status" value="1"/>
</dbReference>
<comment type="similarity">
    <text evidence="4">Belongs to the methyl-accepting chemotaxis (MCP) protein family.</text>
</comment>
<dbReference type="CDD" id="cd11386">
    <property type="entry name" value="MCP_signal"/>
    <property type="match status" value="1"/>
</dbReference>
<sequence length="544" mass="59164">MFKNMKVASRLGLLASVLILFICVVGLLGINGMRNEYQAMESVYKDRVVPLKDLKVIADMYAVNIVDTSHKVRNGNIDWQEAMENVQQAKLTIKNQLSAYLMTQLIADEKRLIDELNPLLIAADKAIEELQAILTRRDEAALERFVLNTLYQVIDPVSERFSALVDIQLKVANQEYLSSQVEYQRLLVINIVLMLVSILVSILLGLAITRSIIKQLGGEPQYAEEIISRVAAGDLTVDIQLRNGDNLSMLYAIKGMVDKLSGIIGQVRSAADNLSSASEQMSATAQSISQAASEQAASVEETSAAMEQMSASVNQNNENAQITEGIANKSAHDAIKGGESVKETVSAMRQIADKISIIDDIAYQTNLLALNAAIEAGRAGEHGRGFAVVAAEVRKLAARSQTAAKEIGELAGSSVALAEKAGTLLEHIVPSIQRTAELVQEIAASSSEQASGAEEINSAISQITQATQQNAAASEELSSTSEELTGQAAELQEMMEFFQIDVTRELFARPQHKSNLTTSAIRPQSVAKKRPKEHEDDQFDFENF</sequence>
<dbReference type="Pfam" id="PF00015">
    <property type="entry name" value="MCPsignal"/>
    <property type="match status" value="1"/>
</dbReference>
<evidence type="ECO:0000313" key="10">
    <source>
        <dbReference type="EMBL" id="ELN6933738.1"/>
    </source>
</evidence>
<feature type="transmembrane region" description="Helical" evidence="8">
    <location>
        <begin position="12"/>
        <end position="30"/>
    </location>
</feature>
<dbReference type="PROSITE" id="PS50111">
    <property type="entry name" value="CHEMOTAXIS_TRANSDUC_2"/>
    <property type="match status" value="1"/>
</dbReference>
<name>A0AAI9CW99_9VIBR</name>
<proteinExistence type="inferred from homology"/>
<evidence type="ECO:0000256" key="4">
    <source>
        <dbReference type="ARBA" id="ARBA00029447"/>
    </source>
</evidence>
<evidence type="ECO:0000256" key="5">
    <source>
        <dbReference type="PROSITE-ProRule" id="PRU00284"/>
    </source>
</evidence>
<dbReference type="EMBL" id="ABNSCA010000010">
    <property type="protein sequence ID" value="ELN6933738.1"/>
    <property type="molecule type" value="Genomic_DNA"/>
</dbReference>
<keyword evidence="2" id="KW-0145">Chemotaxis</keyword>
<evidence type="ECO:0000256" key="6">
    <source>
        <dbReference type="SAM" id="Coils"/>
    </source>
</evidence>
<dbReference type="AlphaFoldDB" id="A0AAI9CW99"/>
<keyword evidence="8" id="KW-0472">Membrane</keyword>
<gene>
    <name evidence="10" type="ORF">RZY48_003187</name>
</gene>
<keyword evidence="3 5" id="KW-0807">Transducer</keyword>
<comment type="subcellular location">
    <subcellularLocation>
        <location evidence="1">Membrane</location>
    </subcellularLocation>
</comment>
<evidence type="ECO:0000256" key="1">
    <source>
        <dbReference type="ARBA" id="ARBA00004370"/>
    </source>
</evidence>
<dbReference type="GO" id="GO:0005886">
    <property type="term" value="C:plasma membrane"/>
    <property type="evidence" value="ECO:0007669"/>
    <property type="project" value="TreeGrafter"/>
</dbReference>
<feature type="region of interest" description="Disordered" evidence="7">
    <location>
        <begin position="511"/>
        <end position="544"/>
    </location>
</feature>
<keyword evidence="8" id="KW-0812">Transmembrane</keyword>
<comment type="caution">
    <text evidence="10">The sequence shown here is derived from an EMBL/GenBank/DDBJ whole genome shotgun (WGS) entry which is preliminary data.</text>
</comment>
<dbReference type="SMART" id="SM00283">
    <property type="entry name" value="MA"/>
    <property type="match status" value="1"/>
</dbReference>
<dbReference type="GO" id="GO:0004888">
    <property type="term" value="F:transmembrane signaling receptor activity"/>
    <property type="evidence" value="ECO:0007669"/>
    <property type="project" value="TreeGrafter"/>
</dbReference>
<organism evidence="10 11">
    <name type="scientific">Vibrio navarrensis</name>
    <dbReference type="NCBI Taxonomy" id="29495"/>
    <lineage>
        <taxon>Bacteria</taxon>
        <taxon>Pseudomonadati</taxon>
        <taxon>Pseudomonadota</taxon>
        <taxon>Gammaproteobacteria</taxon>
        <taxon>Vibrionales</taxon>
        <taxon>Vibrionaceae</taxon>
        <taxon>Vibrio</taxon>
    </lineage>
</organism>
<dbReference type="SUPFAM" id="SSF58104">
    <property type="entry name" value="Methyl-accepting chemotaxis protein (MCP) signaling domain"/>
    <property type="match status" value="1"/>
</dbReference>
<keyword evidence="8" id="KW-1133">Transmembrane helix</keyword>
<dbReference type="PANTHER" id="PTHR43531">
    <property type="entry name" value="PROTEIN ICFG"/>
    <property type="match status" value="1"/>
</dbReference>
<evidence type="ECO:0000313" key="11">
    <source>
        <dbReference type="Proteomes" id="UP001253463"/>
    </source>
</evidence>
<reference evidence="10" key="1">
    <citation type="submission" date="2023-10" db="EMBL/GenBank/DDBJ databases">
        <authorList>
            <consortium name="PulseNet: The National Subtyping Network for Foodborne Disease Surveillance"/>
        </authorList>
    </citation>
    <scope>NUCLEOTIDE SEQUENCE</scope>
    <source>
        <strain evidence="10">PNUSAV004886</strain>
    </source>
</reference>
<feature type="domain" description="Methyl-accepting transducer" evidence="9">
    <location>
        <begin position="270"/>
        <end position="485"/>
    </location>
</feature>
<evidence type="ECO:0000256" key="7">
    <source>
        <dbReference type="SAM" id="MobiDB-lite"/>
    </source>
</evidence>
<evidence type="ECO:0000256" key="2">
    <source>
        <dbReference type="ARBA" id="ARBA00022500"/>
    </source>
</evidence>
<dbReference type="PANTHER" id="PTHR43531:SF11">
    <property type="entry name" value="METHYL-ACCEPTING CHEMOTAXIS PROTEIN 3"/>
    <property type="match status" value="1"/>
</dbReference>
<protein>
    <submittedName>
        <fullName evidence="10">MCP four helix bundle domain-containing protein</fullName>
    </submittedName>
</protein>
<evidence type="ECO:0000259" key="9">
    <source>
        <dbReference type="PROSITE" id="PS50111"/>
    </source>
</evidence>
<dbReference type="InterPro" id="IPR024478">
    <property type="entry name" value="HlyB_4HB_MCP"/>
</dbReference>
<evidence type="ECO:0000256" key="8">
    <source>
        <dbReference type="SAM" id="Phobius"/>
    </source>
</evidence>
<dbReference type="GO" id="GO:0006935">
    <property type="term" value="P:chemotaxis"/>
    <property type="evidence" value="ECO:0007669"/>
    <property type="project" value="UniProtKB-KW"/>
</dbReference>
<dbReference type="Gene3D" id="1.10.287.950">
    <property type="entry name" value="Methyl-accepting chemotaxis protein"/>
    <property type="match status" value="1"/>
</dbReference>
<feature type="coiled-coil region" evidence="6">
    <location>
        <begin position="456"/>
        <end position="494"/>
    </location>
</feature>
<feature type="transmembrane region" description="Helical" evidence="8">
    <location>
        <begin position="186"/>
        <end position="208"/>
    </location>
</feature>
<dbReference type="Proteomes" id="UP001253463">
    <property type="component" value="Unassembled WGS sequence"/>
</dbReference>
<dbReference type="FunFam" id="1.10.287.950:FF:000001">
    <property type="entry name" value="Methyl-accepting chemotaxis sensory transducer"/>
    <property type="match status" value="1"/>
</dbReference>
<dbReference type="InterPro" id="IPR004089">
    <property type="entry name" value="MCPsignal_dom"/>
</dbReference>
<feature type="compositionally biased region" description="Polar residues" evidence="7">
    <location>
        <begin position="513"/>
        <end position="522"/>
    </location>
</feature>
<accession>A0AAI9CW99</accession>
<keyword evidence="6" id="KW-0175">Coiled coil</keyword>
<evidence type="ECO:0000256" key="3">
    <source>
        <dbReference type="ARBA" id="ARBA00023224"/>
    </source>
</evidence>
<dbReference type="InterPro" id="IPR051310">
    <property type="entry name" value="MCP_chemotaxis"/>
</dbReference>
<dbReference type="GO" id="GO:0007165">
    <property type="term" value="P:signal transduction"/>
    <property type="evidence" value="ECO:0007669"/>
    <property type="project" value="UniProtKB-KW"/>
</dbReference>